<dbReference type="AlphaFoldDB" id="A0A7K0EJ73"/>
<organism evidence="1 2">
    <name type="scientific">Larkinella terrae</name>
    <dbReference type="NCBI Taxonomy" id="2025311"/>
    <lineage>
        <taxon>Bacteria</taxon>
        <taxon>Pseudomonadati</taxon>
        <taxon>Bacteroidota</taxon>
        <taxon>Cytophagia</taxon>
        <taxon>Cytophagales</taxon>
        <taxon>Spirosomataceae</taxon>
        <taxon>Larkinella</taxon>
    </lineage>
</organism>
<dbReference type="EMBL" id="WJXZ01000006">
    <property type="protein sequence ID" value="MRS61889.1"/>
    <property type="molecule type" value="Genomic_DNA"/>
</dbReference>
<accession>A0A7K0EJ73</accession>
<evidence type="ECO:0000313" key="1">
    <source>
        <dbReference type="EMBL" id="MRS61889.1"/>
    </source>
</evidence>
<dbReference type="Proteomes" id="UP000441754">
    <property type="component" value="Unassembled WGS sequence"/>
</dbReference>
<sequence length="95" mass="11074">MSRVHRLVIGISEVLAEVNRPNAVFDLKFRKTNGTVSVRTGCTRLQPTQANRLNERKKMNRSGILKCYQPTERKHFDCYIDLIVTFNRMPVNHLM</sequence>
<gene>
    <name evidence="1" type="ORF">GJJ30_11375</name>
</gene>
<proteinExistence type="predicted"/>
<reference evidence="1 2" key="1">
    <citation type="journal article" date="2018" name="Antonie Van Leeuwenhoek">
        <title>Larkinella terrae sp. nov., isolated from soil on Jeju Island, South Korea.</title>
        <authorList>
            <person name="Ten L.N."/>
            <person name="Jeon J."/>
            <person name="Park S.J."/>
            <person name="Park S."/>
            <person name="Lee S.Y."/>
            <person name="Kim M.K."/>
            <person name="Jung H.Y."/>
        </authorList>
    </citation>
    <scope>NUCLEOTIDE SEQUENCE [LARGE SCALE GENOMIC DNA]</scope>
    <source>
        <strain evidence="1 2">KCTC 52001</strain>
    </source>
</reference>
<name>A0A7K0EJ73_9BACT</name>
<keyword evidence="2" id="KW-1185">Reference proteome</keyword>
<protein>
    <submittedName>
        <fullName evidence="1">Uncharacterized protein</fullName>
    </submittedName>
</protein>
<dbReference type="RefSeq" id="WP_154175278.1">
    <property type="nucleotide sequence ID" value="NZ_WJXZ01000006.1"/>
</dbReference>
<comment type="caution">
    <text evidence="1">The sequence shown here is derived from an EMBL/GenBank/DDBJ whole genome shotgun (WGS) entry which is preliminary data.</text>
</comment>
<evidence type="ECO:0000313" key="2">
    <source>
        <dbReference type="Proteomes" id="UP000441754"/>
    </source>
</evidence>